<reference evidence="2" key="1">
    <citation type="submission" date="2016-10" db="EMBL/GenBank/DDBJ databases">
        <authorList>
            <person name="Varghese N."/>
            <person name="Submissions S."/>
        </authorList>
    </citation>
    <scope>NUCLEOTIDE SEQUENCE [LARGE SCALE GENOMIC DNA]</scope>
    <source>
        <strain evidence="2">IBRC-M 10403</strain>
    </source>
</reference>
<dbReference type="AlphaFoldDB" id="A0A1G6XD04"/>
<sequence length="146" mass="15711">MAEGDALSTHVFGVQLGGYSVESIQEISGLTVEEDVVEVFQVTSQGKPLVRKQPGAQKGGEVTITRGLDQSGEFTKWIKETLNKGAVSAARQNLTVEIKDSEGSTVRRLQLMNGWASKWEGPSLKAGESSAATEKVTITFEQIVVE</sequence>
<proteinExistence type="predicted"/>
<dbReference type="PANTHER" id="PTHR38009:SF1">
    <property type="entry name" value="CONSERVED HYPOTHETICAL PHAGE TAIL PROTEIN"/>
    <property type="match status" value="1"/>
</dbReference>
<dbReference type="NCBIfam" id="TIGR02241">
    <property type="entry name" value="conserved hypothetical phage tail region protein"/>
    <property type="match status" value="1"/>
</dbReference>
<organism evidence="1 2">
    <name type="scientific">Actinokineospora iranica</name>
    <dbReference type="NCBI Taxonomy" id="1271860"/>
    <lineage>
        <taxon>Bacteria</taxon>
        <taxon>Bacillati</taxon>
        <taxon>Actinomycetota</taxon>
        <taxon>Actinomycetes</taxon>
        <taxon>Pseudonocardiales</taxon>
        <taxon>Pseudonocardiaceae</taxon>
        <taxon>Actinokineospora</taxon>
    </lineage>
</organism>
<dbReference type="STRING" id="1271860.SAMN05216174_1175"/>
<dbReference type="PANTHER" id="PTHR38009">
    <property type="entry name" value="CONSERVED HYPOTHETICAL PHAGE TAIL PROTEIN"/>
    <property type="match status" value="1"/>
</dbReference>
<evidence type="ECO:0000313" key="1">
    <source>
        <dbReference type="EMBL" id="SDD75166.1"/>
    </source>
</evidence>
<dbReference type="Pfam" id="PF06841">
    <property type="entry name" value="Phage_T4_gp19"/>
    <property type="match status" value="1"/>
</dbReference>
<gene>
    <name evidence="1" type="ORF">SAMN05216174_1175</name>
</gene>
<dbReference type="InterPro" id="IPR011747">
    <property type="entry name" value="CHP02241"/>
</dbReference>
<evidence type="ECO:0000313" key="2">
    <source>
        <dbReference type="Proteomes" id="UP000199501"/>
    </source>
</evidence>
<dbReference type="InterPro" id="IPR010667">
    <property type="entry name" value="Phage_T4_Gp19"/>
</dbReference>
<dbReference type="Proteomes" id="UP000199501">
    <property type="component" value="Unassembled WGS sequence"/>
</dbReference>
<dbReference type="OrthoDB" id="3470895at2"/>
<dbReference type="GO" id="GO:0005198">
    <property type="term" value="F:structural molecule activity"/>
    <property type="evidence" value="ECO:0007669"/>
    <property type="project" value="InterPro"/>
</dbReference>
<protein>
    <submittedName>
        <fullName evidence="1">Conserved hypothetical phage tail region protein</fullName>
    </submittedName>
</protein>
<name>A0A1G6XD04_9PSEU</name>
<dbReference type="RefSeq" id="WP_091456086.1">
    <property type="nucleotide sequence ID" value="NZ_FMZZ01000017.1"/>
</dbReference>
<accession>A0A1G6XD04</accession>
<dbReference type="EMBL" id="FMZZ01000017">
    <property type="protein sequence ID" value="SDD75166.1"/>
    <property type="molecule type" value="Genomic_DNA"/>
</dbReference>
<keyword evidence="2" id="KW-1185">Reference proteome</keyword>